<dbReference type="PANTHER" id="PTHR43798:SF31">
    <property type="entry name" value="AB HYDROLASE SUPERFAMILY PROTEIN YCLE"/>
    <property type="match status" value="1"/>
</dbReference>
<dbReference type="EMBL" id="CP043504">
    <property type="protein sequence ID" value="QEO09431.1"/>
    <property type="molecule type" value="Genomic_DNA"/>
</dbReference>
<dbReference type="SUPFAM" id="SSF53474">
    <property type="entry name" value="alpha/beta-Hydrolases"/>
    <property type="match status" value="1"/>
</dbReference>
<dbReference type="AlphaFoldDB" id="A0A5C1Y6K2"/>
<dbReference type="InterPro" id="IPR000073">
    <property type="entry name" value="AB_hydrolase_1"/>
</dbReference>
<evidence type="ECO:0000313" key="3">
    <source>
        <dbReference type="EMBL" id="QEO09431.1"/>
    </source>
</evidence>
<evidence type="ECO:0000256" key="1">
    <source>
        <dbReference type="ARBA" id="ARBA00022801"/>
    </source>
</evidence>
<dbReference type="RefSeq" id="WP_149324853.1">
    <property type="nucleotide sequence ID" value="NZ_CP043504.1"/>
</dbReference>
<dbReference type="KEGG" id="lyk:FLP23_05055"/>
<dbReference type="InterPro" id="IPR029058">
    <property type="entry name" value="AB_hydrolase_fold"/>
</dbReference>
<keyword evidence="1 3" id="KW-0378">Hydrolase</keyword>
<proteinExistence type="predicted"/>
<organism evidence="3 4">
    <name type="scientific">Protaetiibacter larvae</name>
    <dbReference type="NCBI Taxonomy" id="2592654"/>
    <lineage>
        <taxon>Bacteria</taxon>
        <taxon>Bacillati</taxon>
        <taxon>Actinomycetota</taxon>
        <taxon>Actinomycetes</taxon>
        <taxon>Micrococcales</taxon>
        <taxon>Microbacteriaceae</taxon>
        <taxon>Protaetiibacter</taxon>
    </lineage>
</organism>
<protein>
    <submittedName>
        <fullName evidence="3">Alpha/beta hydrolase</fullName>
    </submittedName>
</protein>
<dbReference type="InterPro" id="IPR050266">
    <property type="entry name" value="AB_hydrolase_sf"/>
</dbReference>
<accession>A0A5C1Y6K2</accession>
<dbReference type="GO" id="GO:0016020">
    <property type="term" value="C:membrane"/>
    <property type="evidence" value="ECO:0007669"/>
    <property type="project" value="TreeGrafter"/>
</dbReference>
<dbReference type="Gene3D" id="3.40.50.1820">
    <property type="entry name" value="alpha/beta hydrolase"/>
    <property type="match status" value="1"/>
</dbReference>
<dbReference type="OrthoDB" id="9769541at2"/>
<feature type="domain" description="AB hydrolase-1" evidence="2">
    <location>
        <begin position="22"/>
        <end position="151"/>
    </location>
</feature>
<keyword evidence="4" id="KW-1185">Reference proteome</keyword>
<evidence type="ECO:0000313" key="4">
    <source>
        <dbReference type="Proteomes" id="UP000322159"/>
    </source>
</evidence>
<gene>
    <name evidence="3" type="ORF">FLP23_05055</name>
</gene>
<name>A0A5C1Y6K2_9MICO</name>
<dbReference type="Proteomes" id="UP000322159">
    <property type="component" value="Chromosome"/>
</dbReference>
<dbReference type="GO" id="GO:0016787">
    <property type="term" value="F:hydrolase activity"/>
    <property type="evidence" value="ECO:0007669"/>
    <property type="project" value="UniProtKB-KW"/>
</dbReference>
<evidence type="ECO:0000259" key="2">
    <source>
        <dbReference type="Pfam" id="PF00561"/>
    </source>
</evidence>
<reference evidence="3 4" key="1">
    <citation type="submission" date="2019-09" db="EMBL/GenBank/DDBJ databases">
        <title>Genome sequencing of strain KACC 19322.</title>
        <authorList>
            <person name="Heo J."/>
            <person name="Kim S.-J."/>
            <person name="Kim J.-S."/>
            <person name="Hong S.-B."/>
            <person name="Kwon S.-W."/>
        </authorList>
    </citation>
    <scope>NUCLEOTIDE SEQUENCE [LARGE SCALE GENOMIC DNA]</scope>
    <source>
        <strain evidence="3 4">KACC 19322</strain>
    </source>
</reference>
<sequence length="261" mass="28723">MGWNPFRRPPLLHVAGDVGTGPAVVLIHGIASSSVTWTNLVPLLRSEYRCISIDLLGFGGSPAPADAEYTLKEHVEALAHTIKRLKLREPFVLIGHSMGGLIAPRYAARNPRRVRRLVLVSPPIYVSPTALSDDRDRTVQDLYLRAYRFLRENEDFTLRNAAIVEKLLPIPKAMDINAATWNAFVKSLEHTIESQTTISDLAALRVPVEIVYGTLDEFASPGGIRIAERLRGVTVTRVRASDHLIGKRLARAVAAAVPDDA</sequence>
<dbReference type="Pfam" id="PF00561">
    <property type="entry name" value="Abhydrolase_1"/>
    <property type="match status" value="1"/>
</dbReference>
<dbReference type="PANTHER" id="PTHR43798">
    <property type="entry name" value="MONOACYLGLYCEROL LIPASE"/>
    <property type="match status" value="1"/>
</dbReference>
<dbReference type="PRINTS" id="PR00111">
    <property type="entry name" value="ABHYDROLASE"/>
</dbReference>